<dbReference type="InterPro" id="IPR004046">
    <property type="entry name" value="GST_C"/>
</dbReference>
<dbReference type="InterPro" id="IPR004045">
    <property type="entry name" value="Glutathione_S-Trfase_N"/>
</dbReference>
<dbReference type="OrthoDB" id="2309723at2759"/>
<keyword evidence="6" id="KW-0808">Transferase</keyword>
<dbReference type="SUPFAM" id="SSF52833">
    <property type="entry name" value="Thioredoxin-like"/>
    <property type="match status" value="1"/>
</dbReference>
<evidence type="ECO:0000256" key="1">
    <source>
        <dbReference type="ARBA" id="ARBA00011738"/>
    </source>
</evidence>
<dbReference type="PROSITE" id="PS50405">
    <property type="entry name" value="GST_CTER"/>
    <property type="match status" value="1"/>
</dbReference>
<keyword evidence="7" id="KW-1185">Reference proteome</keyword>
<dbReference type="SFLD" id="SFLDS00019">
    <property type="entry name" value="Glutathione_Transferase_(cytos"/>
    <property type="match status" value="1"/>
</dbReference>
<reference evidence="6 7" key="1">
    <citation type="submission" date="2015-07" db="EMBL/GenBank/DDBJ databases">
        <title>The genome of Dufourea novaeangliae.</title>
        <authorList>
            <person name="Pan H."/>
            <person name="Kapheim K."/>
        </authorList>
    </citation>
    <scope>NUCLEOTIDE SEQUENCE [LARGE SCALE GENOMIC DNA]</scope>
    <source>
        <strain evidence="6">0120121106</strain>
        <tissue evidence="6">Whole body</tissue>
    </source>
</reference>
<dbReference type="SFLD" id="SFLDG00358">
    <property type="entry name" value="Main_(cytGST)"/>
    <property type="match status" value="1"/>
</dbReference>
<evidence type="ECO:0000256" key="3">
    <source>
        <dbReference type="SAM" id="MobiDB-lite"/>
    </source>
</evidence>
<dbReference type="GO" id="GO:0004364">
    <property type="term" value="F:glutathione transferase activity"/>
    <property type="evidence" value="ECO:0007669"/>
    <property type="project" value="TreeGrafter"/>
</dbReference>
<dbReference type="PANTHER" id="PTHR43969:SF9">
    <property type="entry name" value="GLUTATHIONE S TRANSFERASE D10, ISOFORM A-RELATED"/>
    <property type="match status" value="1"/>
</dbReference>
<evidence type="ECO:0000259" key="5">
    <source>
        <dbReference type="PROSITE" id="PS50405"/>
    </source>
</evidence>
<evidence type="ECO:0000256" key="2">
    <source>
        <dbReference type="RuleBase" id="RU003494"/>
    </source>
</evidence>
<name>A0A154PST2_DUFNO</name>
<feature type="domain" description="GST C-terminal" evidence="5">
    <location>
        <begin position="88"/>
        <end position="218"/>
    </location>
</feature>
<dbReference type="InterPro" id="IPR010987">
    <property type="entry name" value="Glutathione-S-Trfase_C-like"/>
</dbReference>
<sequence length="251" mass="28372">MPIDFYHIPGSAPCHAVALTAAAVGVSLNAKPVDLRNGEQMKPEFLKMNPQHTVPTINDNGFILWESRPIMAYLVEQYGKNDSLYPKDPKKRAMVNLRLFFDACTLYKAFGDCYYPTIFAKAPMDQTKYEAVNTALSLLDKFLETDEYVAGKNMTIADLTLTVTVSVIEVVDHDFSEFKNISRWFAKMKVAAPKYEECNNVGLKAFKAAVDELKKKDFSDRDQQSTGMQMRQRSGAEWGELAVRMSSRPRN</sequence>
<dbReference type="FunFam" id="3.40.30.10:FF:000034">
    <property type="entry name" value="glutathione S-transferase 1"/>
    <property type="match status" value="1"/>
</dbReference>
<dbReference type="PROSITE" id="PS50404">
    <property type="entry name" value="GST_NTER"/>
    <property type="match status" value="1"/>
</dbReference>
<comment type="subunit">
    <text evidence="1">Homodimer.</text>
</comment>
<feature type="region of interest" description="Disordered" evidence="3">
    <location>
        <begin position="216"/>
        <end position="251"/>
    </location>
</feature>
<feature type="domain" description="GST N-terminal" evidence="4">
    <location>
        <begin position="1"/>
        <end position="82"/>
    </location>
</feature>
<dbReference type="GO" id="GO:0006749">
    <property type="term" value="P:glutathione metabolic process"/>
    <property type="evidence" value="ECO:0007669"/>
    <property type="project" value="TreeGrafter"/>
</dbReference>
<dbReference type="InterPro" id="IPR036282">
    <property type="entry name" value="Glutathione-S-Trfase_C_sf"/>
</dbReference>
<evidence type="ECO:0000259" key="4">
    <source>
        <dbReference type="PROSITE" id="PS50404"/>
    </source>
</evidence>
<protein>
    <submittedName>
        <fullName evidence="6">Glutathione S-transferase 1</fullName>
    </submittedName>
</protein>
<dbReference type="InterPro" id="IPR040079">
    <property type="entry name" value="Glutathione_S-Trfase"/>
</dbReference>
<dbReference type="AlphaFoldDB" id="A0A154PST2"/>
<dbReference type="Gene3D" id="3.40.30.10">
    <property type="entry name" value="Glutaredoxin"/>
    <property type="match status" value="1"/>
</dbReference>
<dbReference type="Pfam" id="PF02798">
    <property type="entry name" value="GST_N"/>
    <property type="match status" value="1"/>
</dbReference>
<accession>A0A154PST2</accession>
<organism evidence="6 7">
    <name type="scientific">Dufourea novaeangliae</name>
    <name type="common">Sweat bee</name>
    <dbReference type="NCBI Taxonomy" id="178035"/>
    <lineage>
        <taxon>Eukaryota</taxon>
        <taxon>Metazoa</taxon>
        <taxon>Ecdysozoa</taxon>
        <taxon>Arthropoda</taxon>
        <taxon>Hexapoda</taxon>
        <taxon>Insecta</taxon>
        <taxon>Pterygota</taxon>
        <taxon>Neoptera</taxon>
        <taxon>Endopterygota</taxon>
        <taxon>Hymenoptera</taxon>
        <taxon>Apocrita</taxon>
        <taxon>Aculeata</taxon>
        <taxon>Apoidea</taxon>
        <taxon>Anthophila</taxon>
        <taxon>Halictidae</taxon>
        <taxon>Rophitinae</taxon>
        <taxon>Dufourea</taxon>
    </lineage>
</organism>
<gene>
    <name evidence="6" type="ORF">WN55_06594</name>
</gene>
<dbReference type="CDD" id="cd03045">
    <property type="entry name" value="GST_N_Delta_Epsilon"/>
    <property type="match status" value="1"/>
</dbReference>
<dbReference type="FunFam" id="1.20.1050.10:FF:000007">
    <property type="entry name" value="Glutathione S-transferase 1-1"/>
    <property type="match status" value="1"/>
</dbReference>
<dbReference type="Pfam" id="PF00043">
    <property type="entry name" value="GST_C"/>
    <property type="match status" value="1"/>
</dbReference>
<dbReference type="EMBL" id="KQ435040">
    <property type="protein sequence ID" value="KZC14170.1"/>
    <property type="molecule type" value="Genomic_DNA"/>
</dbReference>
<evidence type="ECO:0000313" key="7">
    <source>
        <dbReference type="Proteomes" id="UP000076502"/>
    </source>
</evidence>
<dbReference type="Gene3D" id="1.20.1050.10">
    <property type="match status" value="1"/>
</dbReference>
<dbReference type="InterPro" id="IPR036249">
    <property type="entry name" value="Thioredoxin-like_sf"/>
</dbReference>
<dbReference type="SUPFAM" id="SSF47616">
    <property type="entry name" value="GST C-terminal domain-like"/>
    <property type="match status" value="1"/>
</dbReference>
<evidence type="ECO:0000313" key="6">
    <source>
        <dbReference type="EMBL" id="KZC14170.1"/>
    </source>
</evidence>
<dbReference type="Proteomes" id="UP000076502">
    <property type="component" value="Unassembled WGS sequence"/>
</dbReference>
<dbReference type="CDD" id="cd03177">
    <property type="entry name" value="GST_C_Delta_Epsilon"/>
    <property type="match status" value="1"/>
</dbReference>
<dbReference type="SFLD" id="SFLDG01153">
    <property type="entry name" value="Main.4:_Theta-like"/>
    <property type="match status" value="1"/>
</dbReference>
<proteinExistence type="inferred from homology"/>
<comment type="similarity">
    <text evidence="2">Belongs to the GST superfamily.</text>
</comment>
<dbReference type="PANTHER" id="PTHR43969">
    <property type="entry name" value="GLUTATHIONE S TRANSFERASE D10, ISOFORM A-RELATED"/>
    <property type="match status" value="1"/>
</dbReference>
<dbReference type="STRING" id="178035.A0A154PST2"/>